<evidence type="ECO:0000313" key="4">
    <source>
        <dbReference type="EMBL" id="OMJ73190.1"/>
    </source>
</evidence>
<dbReference type="InterPro" id="IPR009091">
    <property type="entry name" value="RCC1/BLIP-II"/>
</dbReference>
<dbReference type="SUPFAM" id="SSF50985">
    <property type="entry name" value="RCC1/BLIP-II"/>
    <property type="match status" value="1"/>
</dbReference>
<dbReference type="OrthoDB" id="10256179at2759"/>
<dbReference type="Gene3D" id="2.130.10.30">
    <property type="entry name" value="Regulator of chromosome condensation 1/beta-lactamase-inhibitor protein II"/>
    <property type="match status" value="2"/>
</dbReference>
<gene>
    <name evidence="4" type="ORF">SteCoe_28163</name>
</gene>
<name>A0A1R2B9B4_9CILI</name>
<accession>A0A1R2B9B4</accession>
<feature type="repeat" description="RCC1" evidence="2">
    <location>
        <begin position="63"/>
        <end position="116"/>
    </location>
</feature>
<keyword evidence="5" id="KW-1185">Reference proteome</keyword>
<keyword evidence="1" id="KW-0677">Repeat</keyword>
<evidence type="ECO:0000256" key="1">
    <source>
        <dbReference type="ARBA" id="ARBA00022737"/>
    </source>
</evidence>
<protein>
    <recommendedName>
        <fullName evidence="3">RCC1-like domain-containing protein</fullName>
    </recommendedName>
</protein>
<evidence type="ECO:0000313" key="5">
    <source>
        <dbReference type="Proteomes" id="UP000187209"/>
    </source>
</evidence>
<reference evidence="4 5" key="1">
    <citation type="submission" date="2016-11" db="EMBL/GenBank/DDBJ databases">
        <title>The macronuclear genome of Stentor coeruleus: a giant cell with tiny introns.</title>
        <authorList>
            <person name="Slabodnick M."/>
            <person name="Ruby J.G."/>
            <person name="Reiff S.B."/>
            <person name="Swart E.C."/>
            <person name="Gosai S."/>
            <person name="Prabakaran S."/>
            <person name="Witkowska E."/>
            <person name="Larue G.E."/>
            <person name="Fisher S."/>
            <person name="Freeman R.M."/>
            <person name="Gunawardena J."/>
            <person name="Chu W."/>
            <person name="Stover N.A."/>
            <person name="Gregory B.D."/>
            <person name="Nowacki M."/>
            <person name="Derisi J."/>
            <person name="Roy S.W."/>
            <person name="Marshall W.F."/>
            <person name="Sood P."/>
        </authorList>
    </citation>
    <scope>NUCLEOTIDE SEQUENCE [LARGE SCALE GENOMIC DNA]</scope>
    <source>
        <strain evidence="4">WM001</strain>
    </source>
</reference>
<dbReference type="InterPro" id="IPR000408">
    <property type="entry name" value="Reg_chr_condens"/>
</dbReference>
<feature type="domain" description="RCC1-like" evidence="3">
    <location>
        <begin position="12"/>
        <end position="306"/>
    </location>
</feature>
<feature type="repeat" description="RCC1" evidence="2">
    <location>
        <begin position="184"/>
        <end position="240"/>
    </location>
</feature>
<dbReference type="PROSITE" id="PS00626">
    <property type="entry name" value="RCC1_2"/>
    <property type="match status" value="1"/>
</dbReference>
<dbReference type="Pfam" id="PF25390">
    <property type="entry name" value="WD40_RLD"/>
    <property type="match status" value="1"/>
</dbReference>
<dbReference type="PRINTS" id="PR00633">
    <property type="entry name" value="RCCNDNSATION"/>
</dbReference>
<evidence type="ECO:0000256" key="2">
    <source>
        <dbReference type="PROSITE-ProRule" id="PRU00235"/>
    </source>
</evidence>
<proteinExistence type="predicted"/>
<dbReference type="EMBL" id="MPUH01000839">
    <property type="protein sequence ID" value="OMJ73190.1"/>
    <property type="molecule type" value="Genomic_DNA"/>
</dbReference>
<dbReference type="AlphaFoldDB" id="A0A1R2B9B4"/>
<organism evidence="4 5">
    <name type="scientific">Stentor coeruleus</name>
    <dbReference type="NCBI Taxonomy" id="5963"/>
    <lineage>
        <taxon>Eukaryota</taxon>
        <taxon>Sar</taxon>
        <taxon>Alveolata</taxon>
        <taxon>Ciliophora</taxon>
        <taxon>Postciliodesmatophora</taxon>
        <taxon>Heterotrichea</taxon>
        <taxon>Heterotrichida</taxon>
        <taxon>Stentoridae</taxon>
        <taxon>Stentor</taxon>
    </lineage>
</organism>
<feature type="repeat" description="RCC1" evidence="2">
    <location>
        <begin position="131"/>
        <end position="183"/>
    </location>
</feature>
<feature type="repeat" description="RCC1" evidence="2">
    <location>
        <begin position="241"/>
        <end position="298"/>
    </location>
</feature>
<comment type="caution">
    <text evidence="4">The sequence shown here is derived from an EMBL/GenBank/DDBJ whole genome shotgun (WGS) entry which is preliminary data.</text>
</comment>
<dbReference type="PROSITE" id="PS50012">
    <property type="entry name" value="RCC1_3"/>
    <property type="match status" value="4"/>
</dbReference>
<dbReference type="Proteomes" id="UP000187209">
    <property type="component" value="Unassembled WGS sequence"/>
</dbReference>
<sequence>MLGSVIHRCFAKLYTWGASASSLGHEKTVTTTSINLPKLLEIPEPISKCVLGPNHSALISESGNLYTFGSGSNGKLGHDNEDRLQTPTKIESLAKLELKIKDVAIGAHHTVILTTDGEVWTMGFGGELAGGFIRSLFSQKGGGLGHGDYKDKFVPTVILQLKEHEDIVQISAGTYHSMALGASGSLYVWGKGEMGVLGTGRSKTYLNPTKNSFFEYFINQGIKAKKISTCGYSNMVLMDNGKLLVWGWNEVGQLALGNYVRADMYDTERSPIEPNFFMDMNLKDFELGEECSIFLTEDDKVYYAGIRLHREPIELRVPEGAKIKKIFACKKAGGYLTEDGRVYSLGNLFAGKYMEEDVELRLWKVKSEAFHDLVVEDIGGASQNHYCFLR</sequence>
<dbReference type="InterPro" id="IPR058923">
    <property type="entry name" value="RCC1-like_dom"/>
</dbReference>
<dbReference type="PANTHER" id="PTHR22872">
    <property type="entry name" value="BTK-BINDING PROTEIN-RELATED"/>
    <property type="match status" value="1"/>
</dbReference>
<dbReference type="InterPro" id="IPR051625">
    <property type="entry name" value="Signaling_Regulatory_Domain"/>
</dbReference>
<evidence type="ECO:0000259" key="3">
    <source>
        <dbReference type="Pfam" id="PF25390"/>
    </source>
</evidence>